<dbReference type="PANTHER" id="PTHR12390:SF0">
    <property type="entry name" value="UROPORPHYRINOGEN-III SYNTHASE"/>
    <property type="match status" value="1"/>
</dbReference>
<dbReference type="GO" id="GO:0006782">
    <property type="term" value="P:protoporphyrinogen IX biosynthetic process"/>
    <property type="evidence" value="ECO:0007669"/>
    <property type="project" value="UniProtKB-UniPathway"/>
</dbReference>
<keyword evidence="3" id="KW-1185">Reference proteome</keyword>
<dbReference type="InterPro" id="IPR039793">
    <property type="entry name" value="UROS/Hem4"/>
</dbReference>
<accession>A0A0C2WSX8</accession>
<dbReference type="PANTHER" id="PTHR12390">
    <property type="entry name" value="UROPORPHYRINOGEN III SYNTHASE"/>
    <property type="match status" value="1"/>
</dbReference>
<dbReference type="GO" id="GO:0005829">
    <property type="term" value="C:cytosol"/>
    <property type="evidence" value="ECO:0007669"/>
    <property type="project" value="TreeGrafter"/>
</dbReference>
<evidence type="ECO:0000313" key="2">
    <source>
        <dbReference type="EMBL" id="KIM29238.1"/>
    </source>
</evidence>
<dbReference type="AlphaFoldDB" id="A0A0C2WSX8"/>
<dbReference type="STRING" id="933852.A0A0C2WSX8"/>
<evidence type="ECO:0000313" key="3">
    <source>
        <dbReference type="Proteomes" id="UP000054097"/>
    </source>
</evidence>
<dbReference type="EMBL" id="KN824289">
    <property type="protein sequence ID" value="KIM29238.1"/>
    <property type="molecule type" value="Genomic_DNA"/>
</dbReference>
<dbReference type="GO" id="GO:0006780">
    <property type="term" value="P:uroporphyrinogen III biosynthetic process"/>
    <property type="evidence" value="ECO:0007669"/>
    <property type="project" value="InterPro"/>
</dbReference>
<reference evidence="2 3" key="1">
    <citation type="submission" date="2014-04" db="EMBL/GenBank/DDBJ databases">
        <authorList>
            <consortium name="DOE Joint Genome Institute"/>
            <person name="Kuo A."/>
            <person name="Zuccaro A."/>
            <person name="Kohler A."/>
            <person name="Nagy L.G."/>
            <person name="Floudas D."/>
            <person name="Copeland A."/>
            <person name="Barry K.W."/>
            <person name="Cichocki N."/>
            <person name="Veneault-Fourrey C."/>
            <person name="LaButti K."/>
            <person name="Lindquist E.A."/>
            <person name="Lipzen A."/>
            <person name="Lundell T."/>
            <person name="Morin E."/>
            <person name="Murat C."/>
            <person name="Sun H."/>
            <person name="Tunlid A."/>
            <person name="Henrissat B."/>
            <person name="Grigoriev I.V."/>
            <person name="Hibbett D.S."/>
            <person name="Martin F."/>
            <person name="Nordberg H.P."/>
            <person name="Cantor M.N."/>
            <person name="Hua S.X."/>
        </authorList>
    </citation>
    <scope>NUCLEOTIDE SEQUENCE [LARGE SCALE GENOMIC DNA]</scope>
    <source>
        <strain evidence="2 3">MAFF 305830</strain>
    </source>
</reference>
<reference evidence="3" key="2">
    <citation type="submission" date="2015-01" db="EMBL/GenBank/DDBJ databases">
        <title>Evolutionary Origins and Diversification of the Mycorrhizal Mutualists.</title>
        <authorList>
            <consortium name="DOE Joint Genome Institute"/>
            <consortium name="Mycorrhizal Genomics Consortium"/>
            <person name="Kohler A."/>
            <person name="Kuo A."/>
            <person name="Nagy L.G."/>
            <person name="Floudas D."/>
            <person name="Copeland A."/>
            <person name="Barry K.W."/>
            <person name="Cichocki N."/>
            <person name="Veneault-Fourrey C."/>
            <person name="LaButti K."/>
            <person name="Lindquist E.A."/>
            <person name="Lipzen A."/>
            <person name="Lundell T."/>
            <person name="Morin E."/>
            <person name="Murat C."/>
            <person name="Riley R."/>
            <person name="Ohm R."/>
            <person name="Sun H."/>
            <person name="Tunlid A."/>
            <person name="Henrissat B."/>
            <person name="Grigoriev I.V."/>
            <person name="Hibbett D.S."/>
            <person name="Martin F."/>
        </authorList>
    </citation>
    <scope>NUCLEOTIDE SEQUENCE [LARGE SCALE GENOMIC DNA]</scope>
    <source>
        <strain evidence="3">MAFF 305830</strain>
    </source>
</reference>
<dbReference type="InterPro" id="IPR036108">
    <property type="entry name" value="4pyrrol_syn_uPrphyn_synt_sf"/>
</dbReference>
<proteinExistence type="predicted"/>
<dbReference type="Gene3D" id="3.40.50.10090">
    <property type="match status" value="2"/>
</dbReference>
<dbReference type="GO" id="GO:0004852">
    <property type="term" value="F:uroporphyrinogen-III synthase activity"/>
    <property type="evidence" value="ECO:0007669"/>
    <property type="project" value="InterPro"/>
</dbReference>
<gene>
    <name evidence="2" type="ORF">M408DRAFT_121192</name>
</gene>
<name>A0A0C2WSX8_SERVB</name>
<protein>
    <recommendedName>
        <fullName evidence="1">Tetrapyrrole biosynthesis uroporphyrinogen III synthase domain-containing protein</fullName>
    </recommendedName>
</protein>
<dbReference type="CDD" id="cd06578">
    <property type="entry name" value="HemD"/>
    <property type="match status" value="1"/>
</dbReference>
<evidence type="ECO:0000259" key="1">
    <source>
        <dbReference type="Pfam" id="PF02602"/>
    </source>
</evidence>
<organism evidence="2 3">
    <name type="scientific">Serendipita vermifera MAFF 305830</name>
    <dbReference type="NCBI Taxonomy" id="933852"/>
    <lineage>
        <taxon>Eukaryota</taxon>
        <taxon>Fungi</taxon>
        <taxon>Dikarya</taxon>
        <taxon>Basidiomycota</taxon>
        <taxon>Agaricomycotina</taxon>
        <taxon>Agaricomycetes</taxon>
        <taxon>Sebacinales</taxon>
        <taxon>Serendipitaceae</taxon>
        <taxon>Serendipita</taxon>
    </lineage>
</organism>
<dbReference type="HOGENOM" id="CLU_051874_0_1_1"/>
<feature type="domain" description="Tetrapyrrole biosynthesis uroporphyrinogen III synthase" evidence="1">
    <location>
        <begin position="17"/>
        <end position="283"/>
    </location>
</feature>
<dbReference type="Proteomes" id="UP000054097">
    <property type="component" value="Unassembled WGS sequence"/>
</dbReference>
<dbReference type="Pfam" id="PF02602">
    <property type="entry name" value="HEM4"/>
    <property type="match status" value="1"/>
</dbReference>
<dbReference type="UniPathway" id="UPA00251">
    <property type="reaction ID" value="UER00320"/>
</dbReference>
<dbReference type="OrthoDB" id="5595751at2759"/>
<dbReference type="SUPFAM" id="SSF69618">
    <property type="entry name" value="HemD-like"/>
    <property type="match status" value="1"/>
</dbReference>
<sequence>MSLGAVLICKEYSEIYENAFRKRGFTPYFLQVLESKSVNEHLLNQTIQAGSGTKYGAVVITSSRAANSWVSGIKDVLEGQPDDSVGNAIASWNEVPFYVVGKATETALKESDALLPAPLQILGAEKAGTGEKLARYIASTYGETTNSDENIEARPEILYLTGDKNRETLPSILSEAGIKHHKMKVYETESAPELPKRLAETLYQVQSESPEGLAKNVWLVLFSPSTASYVLGASSSMPPIGPIKELPAFKLAAIGPTTEEYLKREGHEVAATSSKPDAESLVEAIYAASQTLNFEDL</sequence>
<dbReference type="InterPro" id="IPR003754">
    <property type="entry name" value="4pyrrol_synth_uPrphyn_synth"/>
</dbReference>